<keyword evidence="1" id="KW-0812">Transmembrane</keyword>
<evidence type="ECO:0000313" key="3">
    <source>
        <dbReference type="Proteomes" id="UP000579945"/>
    </source>
</evidence>
<evidence type="ECO:0000313" key="2">
    <source>
        <dbReference type="EMBL" id="MBB3724623.1"/>
    </source>
</evidence>
<dbReference type="EMBL" id="JACIBV010000001">
    <property type="protein sequence ID" value="MBB3724623.1"/>
    <property type="molecule type" value="Genomic_DNA"/>
</dbReference>
<evidence type="ECO:0000256" key="1">
    <source>
        <dbReference type="SAM" id="Phobius"/>
    </source>
</evidence>
<gene>
    <name evidence="2" type="ORF">FHR33_000483</name>
</gene>
<keyword evidence="1" id="KW-1133">Transmembrane helix</keyword>
<comment type="caution">
    <text evidence="2">The sequence shown here is derived from an EMBL/GenBank/DDBJ whole genome shotgun (WGS) entry which is preliminary data.</text>
</comment>
<keyword evidence="3" id="KW-1185">Reference proteome</keyword>
<dbReference type="Proteomes" id="UP000579945">
    <property type="component" value="Unassembled WGS sequence"/>
</dbReference>
<dbReference type="AlphaFoldDB" id="A0A7W5Y563"/>
<dbReference type="RefSeq" id="WP_183642816.1">
    <property type="nucleotide sequence ID" value="NZ_BAAAXX010000016.1"/>
</dbReference>
<reference evidence="2 3" key="1">
    <citation type="submission" date="2020-08" db="EMBL/GenBank/DDBJ databases">
        <title>Sequencing the genomes of 1000 actinobacteria strains.</title>
        <authorList>
            <person name="Klenk H.-P."/>
        </authorList>
    </citation>
    <scope>NUCLEOTIDE SEQUENCE [LARGE SCALE GENOMIC DNA]</scope>
    <source>
        <strain evidence="2 3">DSM 44320</strain>
    </source>
</reference>
<organism evidence="2 3">
    <name type="scientific">Nonomuraea dietziae</name>
    <dbReference type="NCBI Taxonomy" id="65515"/>
    <lineage>
        <taxon>Bacteria</taxon>
        <taxon>Bacillati</taxon>
        <taxon>Actinomycetota</taxon>
        <taxon>Actinomycetes</taxon>
        <taxon>Streptosporangiales</taxon>
        <taxon>Streptosporangiaceae</taxon>
        <taxon>Nonomuraea</taxon>
    </lineage>
</organism>
<protein>
    <submittedName>
        <fullName evidence="2">Uncharacterized protein</fullName>
    </submittedName>
</protein>
<feature type="transmembrane region" description="Helical" evidence="1">
    <location>
        <begin position="93"/>
        <end position="111"/>
    </location>
</feature>
<keyword evidence="1" id="KW-0472">Membrane</keyword>
<feature type="transmembrane region" description="Helical" evidence="1">
    <location>
        <begin position="45"/>
        <end position="72"/>
    </location>
</feature>
<proteinExistence type="predicted"/>
<sequence>MGAGTDMSFEEKRAWIYAAIAAGVPVIYFALILRQIPTTDVTQIAYVGPMLAAIGAAIAANIITTIAAALASPKEADKKDERDKQINRLGEHIAFYVMSILALIPLGLTMAESAPFWIAHTLYLAFVLSALTSSIVKIVAYRRGL</sequence>
<name>A0A7W5Y563_9ACTN</name>
<dbReference type="GeneID" id="95387114"/>
<accession>A0A7W5Y563</accession>
<feature type="transmembrane region" description="Helical" evidence="1">
    <location>
        <begin position="14"/>
        <end position="33"/>
    </location>
</feature>
<feature type="transmembrane region" description="Helical" evidence="1">
    <location>
        <begin position="117"/>
        <end position="140"/>
    </location>
</feature>